<dbReference type="Pfam" id="PF01757">
    <property type="entry name" value="Acyl_transf_3"/>
    <property type="match status" value="1"/>
</dbReference>
<feature type="transmembrane region" description="Helical" evidence="1">
    <location>
        <begin position="355"/>
        <end position="376"/>
    </location>
</feature>
<feature type="transmembrane region" description="Helical" evidence="1">
    <location>
        <begin position="331"/>
        <end position="349"/>
    </location>
</feature>
<feature type="transmembrane region" description="Helical" evidence="1">
    <location>
        <begin position="21"/>
        <end position="40"/>
    </location>
</feature>
<keyword evidence="1" id="KW-0472">Membrane</keyword>
<feature type="transmembrane region" description="Helical" evidence="1">
    <location>
        <begin position="70"/>
        <end position="94"/>
    </location>
</feature>
<feature type="transmembrane region" description="Helical" evidence="1">
    <location>
        <begin position="228"/>
        <end position="246"/>
    </location>
</feature>
<evidence type="ECO:0000313" key="5">
    <source>
        <dbReference type="Proteomes" id="UP000250557"/>
    </source>
</evidence>
<evidence type="ECO:0000259" key="2">
    <source>
        <dbReference type="Pfam" id="PF01757"/>
    </source>
</evidence>
<name>A0AAE6JAE0_9SPHI</name>
<dbReference type="EMBL" id="CP043451">
    <property type="protein sequence ID" value="QEM02039.1"/>
    <property type="molecule type" value="Genomic_DNA"/>
</dbReference>
<reference evidence="4 6" key="2">
    <citation type="submission" date="2021-03" db="EMBL/GenBank/DDBJ databases">
        <title>Mucilaginibacter strains isolated from gold and copper mining confer multi heavy-metal resistance.</title>
        <authorList>
            <person name="Li Y."/>
        </authorList>
    </citation>
    <scope>NUCLEOTIDE SEQUENCE [LARGE SCALE GENOMIC DNA]</scope>
    <source>
        <strain evidence="4 6">P2-4</strain>
    </source>
</reference>
<dbReference type="GO" id="GO:0016747">
    <property type="term" value="F:acyltransferase activity, transferring groups other than amino-acyl groups"/>
    <property type="evidence" value="ECO:0007669"/>
    <property type="project" value="InterPro"/>
</dbReference>
<evidence type="ECO:0000313" key="6">
    <source>
        <dbReference type="Proteomes" id="UP000663940"/>
    </source>
</evidence>
<dbReference type="InterPro" id="IPR050879">
    <property type="entry name" value="Acyltransferase_3"/>
</dbReference>
<protein>
    <submittedName>
        <fullName evidence="3">Acyltransferase</fullName>
    </submittedName>
</protein>
<feature type="transmembrane region" description="Helical" evidence="1">
    <location>
        <begin position="168"/>
        <end position="187"/>
    </location>
</feature>
<dbReference type="AlphaFoldDB" id="A0AAE6JAE0"/>
<dbReference type="PANTHER" id="PTHR23028">
    <property type="entry name" value="ACETYLTRANSFERASE"/>
    <property type="match status" value="1"/>
</dbReference>
<feature type="transmembrane region" description="Helical" evidence="1">
    <location>
        <begin position="106"/>
        <end position="124"/>
    </location>
</feature>
<feature type="domain" description="Acyltransferase 3" evidence="2">
    <location>
        <begin position="8"/>
        <end position="374"/>
    </location>
</feature>
<feature type="transmembrane region" description="Helical" evidence="1">
    <location>
        <begin position="286"/>
        <end position="310"/>
    </location>
</feature>
<keyword evidence="3" id="KW-0012">Acyltransferase</keyword>
<evidence type="ECO:0000313" key="4">
    <source>
        <dbReference type="EMBL" id="QTE49229.1"/>
    </source>
</evidence>
<evidence type="ECO:0000313" key="3">
    <source>
        <dbReference type="EMBL" id="QEM02039.1"/>
    </source>
</evidence>
<dbReference type="Proteomes" id="UP000663940">
    <property type="component" value="Chromosome"/>
</dbReference>
<accession>A0AAE6JAE0</accession>
<dbReference type="InterPro" id="IPR002656">
    <property type="entry name" value="Acyl_transf_3_dom"/>
</dbReference>
<dbReference type="PANTHER" id="PTHR23028:SF134">
    <property type="entry name" value="PUTATIVE (AFU_ORTHOLOGUE AFUA_4G08520)-RELATED"/>
    <property type="match status" value="1"/>
</dbReference>
<keyword evidence="6" id="KW-1185">Reference proteome</keyword>
<dbReference type="EMBL" id="CP071880">
    <property type="protein sequence ID" value="QTE49229.1"/>
    <property type="molecule type" value="Genomic_DNA"/>
</dbReference>
<keyword evidence="3" id="KW-0808">Transferase</keyword>
<organism evidence="3 5">
    <name type="scientific">Mucilaginibacter rubeus</name>
    <dbReference type="NCBI Taxonomy" id="2027860"/>
    <lineage>
        <taxon>Bacteria</taxon>
        <taxon>Pseudomonadati</taxon>
        <taxon>Bacteroidota</taxon>
        <taxon>Sphingobacteriia</taxon>
        <taxon>Sphingobacteriales</taxon>
        <taxon>Sphingobacteriaceae</taxon>
        <taxon>Mucilaginibacter</taxon>
    </lineage>
</organism>
<sequence>MAGNRYEQLDSLRGIASSQVFLMHLLSISSVFFAATYWGVPDAGTMYSTSKWAYILTYTPLAFFKAGNEAVVFFFILSGFVLSGTLFNRVNYLLFKQYLVKRFFRLWVPFIIVIVLSIILRKLFYTPGISSHPEISFWFKKMWEHPVSVINFIKFLFLQGGTHNVDTTLWSLIIEIKISILLPLFILLMDRLNNGYKNAVFLIVVILVSHFSFSLLSDNPKIIYDAKVLHYVSPFILGAYLNKYLTFWVNKINNYSNLSACVLFFIMVILYCIDGLKHFIEPVPALYYIVDSISYEVQMFASLAFIILSFHSLFQRRLLHSVWLRLGQISYSLYLIHPLLLLSVTYLLLQKWQLFEIWVLLIPLTLGLSYVFYRYVETPINDYGRELAKKLKGKKAEVDNKKKTEEQVKIKAI</sequence>
<reference evidence="3 5" key="1">
    <citation type="submission" date="2019-08" db="EMBL/GenBank/DDBJ databases">
        <title>Comparative genome analysis confer to the adaptation heavy metal polluted environment.</title>
        <authorList>
            <person name="Li Y."/>
        </authorList>
    </citation>
    <scope>NUCLEOTIDE SEQUENCE [LARGE SCALE GENOMIC DNA]</scope>
    <source>
        <strain evidence="3 5">P2</strain>
    </source>
</reference>
<keyword evidence="1" id="KW-0812">Transmembrane</keyword>
<dbReference type="RefSeq" id="WP_112652811.1">
    <property type="nucleotide sequence ID" value="NZ_CP043451.1"/>
</dbReference>
<gene>
    <name evidence="3" type="ORF">DIU31_000345</name>
    <name evidence="4" type="ORF">J3L21_27420</name>
</gene>
<feature type="transmembrane region" description="Helical" evidence="1">
    <location>
        <begin position="258"/>
        <end position="280"/>
    </location>
</feature>
<dbReference type="Proteomes" id="UP000250557">
    <property type="component" value="Chromosome"/>
</dbReference>
<proteinExistence type="predicted"/>
<evidence type="ECO:0000256" key="1">
    <source>
        <dbReference type="SAM" id="Phobius"/>
    </source>
</evidence>
<feature type="transmembrane region" description="Helical" evidence="1">
    <location>
        <begin position="199"/>
        <end position="216"/>
    </location>
</feature>
<keyword evidence="1" id="KW-1133">Transmembrane helix</keyword>